<accession>A0A2M6W733</accession>
<sequence length="190" mass="21915">MTEINKVNDKNGFVPKAFCDGTEVFFSFKKKTVEHTVGYFILAPSGAGKTHFVKNQKENHWIDGDHLWIATNAHPDREWWLESTVSMDEIDQMSDIITMQAKKIGLWVTGASNNWLPPDAVVLPDWRTHKSFIVKREKENYDGGAKSSDFKQVLGHRAYIKKIARKHKTPIFKSMEDAANYLQNKYKEKL</sequence>
<name>A0A2M6W733_9BACT</name>
<dbReference type="AlphaFoldDB" id="A0A2M6W733"/>
<gene>
    <name evidence="1" type="ORF">COU29_02490</name>
</gene>
<proteinExistence type="predicted"/>
<protein>
    <submittedName>
        <fullName evidence="1">Uncharacterized protein</fullName>
    </submittedName>
</protein>
<evidence type="ECO:0000313" key="2">
    <source>
        <dbReference type="Proteomes" id="UP000231426"/>
    </source>
</evidence>
<organism evidence="1 2">
    <name type="scientific">Candidatus Magasanikbacteria bacterium CG10_big_fil_rev_8_21_14_0_10_36_32</name>
    <dbReference type="NCBI Taxonomy" id="1974646"/>
    <lineage>
        <taxon>Bacteria</taxon>
        <taxon>Candidatus Magasanikiibacteriota</taxon>
    </lineage>
</organism>
<dbReference type="EMBL" id="PFBV01000003">
    <property type="protein sequence ID" value="PIT88619.1"/>
    <property type="molecule type" value="Genomic_DNA"/>
</dbReference>
<dbReference type="Proteomes" id="UP000231426">
    <property type="component" value="Unassembled WGS sequence"/>
</dbReference>
<comment type="caution">
    <text evidence="1">The sequence shown here is derived from an EMBL/GenBank/DDBJ whole genome shotgun (WGS) entry which is preliminary data.</text>
</comment>
<reference evidence="2" key="1">
    <citation type="submission" date="2017-09" db="EMBL/GenBank/DDBJ databases">
        <title>Depth-based differentiation of microbial function through sediment-hosted aquifers and enrichment of novel symbionts in the deep terrestrial subsurface.</title>
        <authorList>
            <person name="Probst A.J."/>
            <person name="Ladd B."/>
            <person name="Jarett J.K."/>
            <person name="Geller-Mcgrath D.E."/>
            <person name="Sieber C.M.K."/>
            <person name="Emerson J.B."/>
            <person name="Anantharaman K."/>
            <person name="Thomas B.C."/>
            <person name="Malmstrom R."/>
            <person name="Stieglmeier M."/>
            <person name="Klingl A."/>
            <person name="Woyke T."/>
            <person name="Ryan C.M."/>
            <person name="Banfield J.F."/>
        </authorList>
    </citation>
    <scope>NUCLEOTIDE SEQUENCE [LARGE SCALE GENOMIC DNA]</scope>
</reference>
<evidence type="ECO:0000313" key="1">
    <source>
        <dbReference type="EMBL" id="PIT88619.1"/>
    </source>
</evidence>